<dbReference type="AlphaFoldDB" id="A0A1V9ZKJ3"/>
<dbReference type="SUPFAM" id="SSF48452">
    <property type="entry name" value="TPR-like"/>
    <property type="match status" value="1"/>
</dbReference>
<dbReference type="EMBL" id="JNBR01000084">
    <property type="protein sequence ID" value="OQR98487.1"/>
    <property type="molecule type" value="Genomic_DNA"/>
</dbReference>
<name>A0A1V9ZKJ3_ACHHY</name>
<evidence type="ECO:0000313" key="2">
    <source>
        <dbReference type="Proteomes" id="UP000243579"/>
    </source>
</evidence>
<dbReference type="Gene3D" id="1.25.40.10">
    <property type="entry name" value="Tetratricopeptide repeat domain"/>
    <property type="match status" value="1"/>
</dbReference>
<dbReference type="STRING" id="1202772.A0A1V9ZKJ3"/>
<dbReference type="InterPro" id="IPR011990">
    <property type="entry name" value="TPR-like_helical_dom_sf"/>
</dbReference>
<evidence type="ECO:0000313" key="1">
    <source>
        <dbReference type="EMBL" id="OQR98487.1"/>
    </source>
</evidence>
<dbReference type="OrthoDB" id="626167at2759"/>
<proteinExistence type="predicted"/>
<dbReference type="Proteomes" id="UP000243579">
    <property type="component" value="Unassembled WGS sequence"/>
</dbReference>
<reference evidence="1 2" key="1">
    <citation type="journal article" date="2014" name="Genome Biol. Evol.">
        <title>The secreted proteins of Achlya hypogyna and Thraustotheca clavata identify the ancestral oomycete secretome and reveal gene acquisitions by horizontal gene transfer.</title>
        <authorList>
            <person name="Misner I."/>
            <person name="Blouin N."/>
            <person name="Leonard G."/>
            <person name="Richards T.A."/>
            <person name="Lane C.E."/>
        </authorList>
    </citation>
    <scope>NUCLEOTIDE SEQUENCE [LARGE SCALE GENOMIC DNA]</scope>
    <source>
        <strain evidence="1 2">ATCC 48635</strain>
    </source>
</reference>
<organism evidence="1 2">
    <name type="scientific">Achlya hypogyna</name>
    <name type="common">Oomycete</name>
    <name type="synonym">Protoachlya hypogyna</name>
    <dbReference type="NCBI Taxonomy" id="1202772"/>
    <lineage>
        <taxon>Eukaryota</taxon>
        <taxon>Sar</taxon>
        <taxon>Stramenopiles</taxon>
        <taxon>Oomycota</taxon>
        <taxon>Saprolegniomycetes</taxon>
        <taxon>Saprolegniales</taxon>
        <taxon>Achlyaceae</taxon>
        <taxon>Achlya</taxon>
    </lineage>
</organism>
<comment type="caution">
    <text evidence="1">The sequence shown here is derived from an EMBL/GenBank/DDBJ whole genome shotgun (WGS) entry which is preliminary data.</text>
</comment>
<dbReference type="Pfam" id="PF13424">
    <property type="entry name" value="TPR_12"/>
    <property type="match status" value="1"/>
</dbReference>
<accession>A0A1V9ZKJ3</accession>
<sequence>MASRGAANRQHVQFAVCSVRAQNSSQDSWVGAMELEGAVDNEAALVRLFYDDLRAGRDGLTLAQFLRPLYFLQHATFTLVDAKSVFDLVKGKGKAEAMSLREYATALAKVAKIRYASPPRTLARLLADMGAWRAKAAAVSLDADDLLASATSGYDTLRLQMLTPGVVEMLSLYNHTIANAFHMYRAASMRKGHEAPTAVEAISLDGIVDFFGGYFVHPEYLSTDEAHEFARQACAEWPAPVEVQYPQFLELLCRASHLVHIKLLNEEHGHIRRHIQVARLEHSLKLLLDHMQFDPHVAVIHPIDKPPTPSPSRLELLIQDIQKSLTSLSQRTLDVLEAQVARMRVEGSPASRHDVVVIHDVLAVPTFAPDVQRKVTVALEYQNSGQFHMARAMLADAEEELVGASRFRVLDAEAQLYFTLCKGALHDGERQDAEALAQYTEALGIVDGLPPAHPGRAVVWSCLGAACYYGGATLVALKCFDRALALREEALGATHVDTATSVNNVGCCFYTMGTVSHAGMYFQAALRVLRSCLPLAHPRVAVVRRNLDTARRHQSTYVCGGGGGITVVGFSMTWGTFKRAKISSTSSQVRPMGARVSFRRLGSKFQIEALERVTELKLPAKKTKKKKT</sequence>
<protein>
    <submittedName>
        <fullName evidence="1">Uncharacterized protein</fullName>
    </submittedName>
</protein>
<keyword evidence="2" id="KW-1185">Reference proteome</keyword>
<gene>
    <name evidence="1" type="ORF">ACHHYP_08600</name>
</gene>